<dbReference type="Pfam" id="PF20706">
    <property type="entry name" value="GT4-conflict"/>
    <property type="match status" value="1"/>
</dbReference>
<evidence type="ECO:0000313" key="2">
    <source>
        <dbReference type="EMBL" id="CAH3145773.1"/>
    </source>
</evidence>
<proteinExistence type="predicted"/>
<accession>A0ABN8PLE1</accession>
<feature type="compositionally biased region" description="Basic and acidic residues" evidence="1">
    <location>
        <begin position="411"/>
        <end position="423"/>
    </location>
</feature>
<gene>
    <name evidence="2" type="ORF">PEVE_00043595</name>
</gene>
<feature type="compositionally biased region" description="Polar residues" evidence="1">
    <location>
        <begin position="824"/>
        <end position="833"/>
    </location>
</feature>
<dbReference type="SUPFAM" id="SSF53756">
    <property type="entry name" value="UDP-Glycosyltransferase/glycogen phosphorylase"/>
    <property type="match status" value="1"/>
</dbReference>
<evidence type="ECO:0000256" key="1">
    <source>
        <dbReference type="SAM" id="MobiDB-lite"/>
    </source>
</evidence>
<feature type="compositionally biased region" description="Basic and acidic residues" evidence="1">
    <location>
        <begin position="464"/>
        <end position="486"/>
    </location>
</feature>
<evidence type="ECO:0008006" key="4">
    <source>
        <dbReference type="Google" id="ProtNLM"/>
    </source>
</evidence>
<reference evidence="2 3" key="1">
    <citation type="submission" date="2022-05" db="EMBL/GenBank/DDBJ databases">
        <authorList>
            <consortium name="Genoscope - CEA"/>
            <person name="William W."/>
        </authorList>
    </citation>
    <scope>NUCLEOTIDE SEQUENCE [LARGE SCALE GENOMIC DNA]</scope>
</reference>
<evidence type="ECO:0000313" key="3">
    <source>
        <dbReference type="Proteomes" id="UP001159427"/>
    </source>
</evidence>
<feature type="compositionally biased region" description="Basic and acidic residues" evidence="1">
    <location>
        <begin position="444"/>
        <end position="457"/>
    </location>
</feature>
<feature type="region of interest" description="Disordered" evidence="1">
    <location>
        <begin position="798"/>
        <end position="833"/>
    </location>
</feature>
<feature type="compositionally biased region" description="Low complexity" evidence="1">
    <location>
        <begin position="805"/>
        <end position="818"/>
    </location>
</feature>
<feature type="compositionally biased region" description="Polar residues" evidence="1">
    <location>
        <begin position="390"/>
        <end position="410"/>
    </location>
</feature>
<organism evidence="2 3">
    <name type="scientific">Porites evermanni</name>
    <dbReference type="NCBI Taxonomy" id="104178"/>
    <lineage>
        <taxon>Eukaryota</taxon>
        <taxon>Metazoa</taxon>
        <taxon>Cnidaria</taxon>
        <taxon>Anthozoa</taxon>
        <taxon>Hexacorallia</taxon>
        <taxon>Scleractinia</taxon>
        <taxon>Fungiina</taxon>
        <taxon>Poritidae</taxon>
        <taxon>Porites</taxon>
    </lineage>
</organism>
<dbReference type="EMBL" id="CALNXI010000899">
    <property type="protein sequence ID" value="CAH3145773.1"/>
    <property type="molecule type" value="Genomic_DNA"/>
</dbReference>
<feature type="compositionally biased region" description="Polar residues" evidence="1">
    <location>
        <begin position="491"/>
        <end position="508"/>
    </location>
</feature>
<protein>
    <recommendedName>
        <fullName evidence="4">Glycosyltransferase</fullName>
    </recommendedName>
</protein>
<dbReference type="Proteomes" id="UP001159427">
    <property type="component" value="Unassembled WGS sequence"/>
</dbReference>
<dbReference type="PANTHER" id="PTHR12526">
    <property type="entry name" value="GLYCOSYLTRANSFERASE"/>
    <property type="match status" value="1"/>
</dbReference>
<dbReference type="Gene3D" id="3.40.50.2000">
    <property type="entry name" value="Glycogen Phosphorylase B"/>
    <property type="match status" value="2"/>
</dbReference>
<sequence>MTTRPICITLLASEWTSSKGGLSTMNRELAIQLAKLSNTSVSFFVPKCNCCDEDKREASNYDVKIVEAEERPGYDPIDWLTTPPDDLVIDFVVGHGVILGKQAQFIRKYHQCKWIQVVHTAPDELAVYKEYSRAISKGDEKQSAELKLCKMADLVVAIGPKLTEFYAALLNYYGKIVYNFTPGIFNEFASLSVSLMKGKKFRILVFGRGDTEDFKLKGYDIAASAVAKLDDKSYHLTFVGASKGSESDVTKELLKHDLSQSQLIVKGYLENREDLLTLLCASNLVIIPSRTEGFGLTALEALSAGIPFLVSQNSGFGEALQEIPRGSAFIVDSEDPEDWAEAIKAIRQKGSDKAFQECQELRACYAAKYKWEKQSEELLRTMKLLINGESQIRPTSQGARPKQRNSTATESAHEVTVDKKRQPSTEYQLPKQNFRQKVSTPTHTTEEESPNPRKSELHTSLLPDCKESESKESDERPGKEVPEERTAAQIRPTSQGARPKQRNSTATESAHEVTVGQGGLFLCNRVIPVYILEDLRWRKSSGRLFIISDEKGNLKCRINSEKKDRLAEAKNKALAFFYVDYADKRISKSSFSNVYILLVGGKVIIVIGADDNYKIEEEEERSVISPWARRIVCVQFNEEYLDGRKSFVFSWGEKHRQIHVEALMHFFNPDKNGEKFKYQLPIKADPTSKAKRKTRAESIPTEEEENKCLSDIGKITQGKLAFITLIFPDQSIFSRDAGLTTYNSYLQDDPFIDFSAFFCSLSSVVRYFFSLFSFNHYNPIGIIRTLLSSMGGTQIPSWEKGPEFSSRGIGRSGIQSQGARPKETTSSTKQPLETNGGLALLGCNVSEEAINAVKQVLESIRPNLNLHSQPSVIISLTTANQIKQYLERHSLQFCVLVVDGERIKDAYENLPALKVEYEDLFKTAVERVGKISAHFKIRSVYNSLYKTDVFKSVEGPIKVVILVCGSLCLPKEDEEKIHQTIHRTFEETGKGSIAWLKNGRLMVDPDVL</sequence>
<feature type="compositionally biased region" description="Polar residues" evidence="1">
    <location>
        <begin position="424"/>
        <end position="438"/>
    </location>
</feature>
<dbReference type="PANTHER" id="PTHR12526:SF630">
    <property type="entry name" value="GLYCOSYLTRANSFERASE"/>
    <property type="match status" value="1"/>
</dbReference>
<keyword evidence="3" id="KW-1185">Reference proteome</keyword>
<dbReference type="CDD" id="cd03801">
    <property type="entry name" value="GT4_PimA-like"/>
    <property type="match status" value="1"/>
</dbReference>
<feature type="non-terminal residue" evidence="2">
    <location>
        <position position="1008"/>
    </location>
</feature>
<feature type="region of interest" description="Disordered" evidence="1">
    <location>
        <begin position="390"/>
        <end position="511"/>
    </location>
</feature>
<comment type="caution">
    <text evidence="2">The sequence shown here is derived from an EMBL/GenBank/DDBJ whole genome shotgun (WGS) entry which is preliminary data.</text>
</comment>
<name>A0ABN8PLE1_9CNID</name>